<dbReference type="STRING" id="156892.BM477_01900"/>
<dbReference type="RefSeq" id="WP_075360998.1">
    <property type="nucleotide sequence ID" value="NZ_MPDM01000002.1"/>
</dbReference>
<organism evidence="2 3">
    <name type="scientific">Boudabousia marimammalium</name>
    <dbReference type="NCBI Taxonomy" id="156892"/>
    <lineage>
        <taxon>Bacteria</taxon>
        <taxon>Bacillati</taxon>
        <taxon>Actinomycetota</taxon>
        <taxon>Actinomycetes</taxon>
        <taxon>Actinomycetales</taxon>
        <taxon>Actinomycetaceae</taxon>
        <taxon>Boudabousia</taxon>
    </lineage>
</organism>
<evidence type="ECO:0000313" key="2">
    <source>
        <dbReference type="EMBL" id="OKL50173.1"/>
    </source>
</evidence>
<name>A0A1Q5PRM1_9ACTO</name>
<dbReference type="InterPro" id="IPR046671">
    <property type="entry name" value="DUF6541"/>
</dbReference>
<dbReference type="Pfam" id="PF20176">
    <property type="entry name" value="DUF6541"/>
    <property type="match status" value="1"/>
</dbReference>
<dbReference type="OrthoDB" id="3251757at2"/>
<protein>
    <recommendedName>
        <fullName evidence="4">Glycosyltransferase RgtA/B/C/D-like domain-containing protein</fullName>
    </recommendedName>
</protein>
<keyword evidence="1" id="KW-1133">Transmembrane helix</keyword>
<keyword evidence="1" id="KW-0472">Membrane</keyword>
<dbReference type="EMBL" id="MPDM01000002">
    <property type="protein sequence ID" value="OKL50173.1"/>
    <property type="molecule type" value="Genomic_DNA"/>
</dbReference>
<accession>A0A1Q5PRM1</accession>
<proteinExistence type="predicted"/>
<evidence type="ECO:0000313" key="3">
    <source>
        <dbReference type="Proteomes" id="UP000186465"/>
    </source>
</evidence>
<feature type="transmembrane region" description="Helical" evidence="1">
    <location>
        <begin position="275"/>
        <end position="291"/>
    </location>
</feature>
<feature type="transmembrane region" description="Helical" evidence="1">
    <location>
        <begin position="27"/>
        <end position="48"/>
    </location>
</feature>
<feature type="transmembrane region" description="Helical" evidence="1">
    <location>
        <begin position="381"/>
        <end position="399"/>
    </location>
</feature>
<feature type="transmembrane region" description="Helical" evidence="1">
    <location>
        <begin position="447"/>
        <end position="469"/>
    </location>
</feature>
<dbReference type="AlphaFoldDB" id="A0A1Q5PRM1"/>
<feature type="transmembrane region" description="Helical" evidence="1">
    <location>
        <begin position="406"/>
        <end position="424"/>
    </location>
</feature>
<comment type="caution">
    <text evidence="2">The sequence shown here is derived from an EMBL/GenBank/DDBJ whole genome shotgun (WGS) entry which is preliminary data.</text>
</comment>
<keyword evidence="3" id="KW-1185">Reference proteome</keyword>
<feature type="transmembrane region" description="Helical" evidence="1">
    <location>
        <begin position="96"/>
        <end position="118"/>
    </location>
</feature>
<feature type="transmembrane region" description="Helical" evidence="1">
    <location>
        <begin position="245"/>
        <end position="263"/>
    </location>
</feature>
<feature type="transmembrane region" description="Helical" evidence="1">
    <location>
        <begin position="297"/>
        <end position="314"/>
    </location>
</feature>
<gene>
    <name evidence="2" type="ORF">BM477_01900</name>
</gene>
<evidence type="ECO:0008006" key="4">
    <source>
        <dbReference type="Google" id="ProtNLM"/>
    </source>
</evidence>
<sequence>MFVFLLLALLVPGAVFGYFLKLRGYMLVAATPLLSVALSGLLGVVSGFTPLPYSIFTYLIWSALGCVVAWAISRFFQPTESFLTKSVSGKTVVDSWESIIALVTGLVFGFGIFGYVFFKSIGDITLTPSLWDLQFHANLARWIAETGEGSPLTAASWAGNTPFANSGFYPTGLNQFASLLGADNVMLGLNLTEIIMIGLFGAGMSVLATVVSRRYLWLPMFTVAVSALFLTYSTKLHATGGRWSFGFGFALVPWVFALFWLLARRTLANPNQNEIARTVLIALTATFALGIGHPGAIYSLGFALIPPAIATVWIHRKDSTKRLLALVGAAYISLLTVFLGVWGHLYIGAISYPQLSGFKRALVEGLSAGEMSRWYRGYEQVGSYWVLILILASLALVIWRGQRWVLFSYAGGLLLYITATYKQLPGGRLLPWYGILQPLYNDRTRSASLLAVVGPLLITIGAVLFAQWLTKRMRVRKNPDAFIRSLPVAAAVVVIIAMAISTGGFRADERFYIVNSVARVQDRNFLEQDEVAMMREFAQHYPEAKVIGHPATGSPLFYAVAGIPALPRYSSINVSSREYQTMLHVADITKPGGAKKYCKSFQEEGIEFFYTDSEQYRGGEMGSKKSYQQLVDLAAKPSGLTPIMSTETAVIYHLDPCFPDFVKK</sequence>
<feature type="transmembrane region" description="Helical" evidence="1">
    <location>
        <begin position="55"/>
        <end position="76"/>
    </location>
</feature>
<reference evidence="3" key="1">
    <citation type="submission" date="2016-11" db="EMBL/GenBank/DDBJ databases">
        <title>Actinomyces gypaetusis sp. nov. isolated from Gypaetus barbatus in Qinghai Tibet Plateau China.</title>
        <authorList>
            <person name="Meng X."/>
        </authorList>
    </citation>
    <scope>NUCLEOTIDE SEQUENCE [LARGE SCALE GENOMIC DNA]</scope>
    <source>
        <strain evidence="3">DSM 15383</strain>
    </source>
</reference>
<feature type="transmembrane region" description="Helical" evidence="1">
    <location>
        <begin position="323"/>
        <end position="347"/>
    </location>
</feature>
<feature type="transmembrane region" description="Helical" evidence="1">
    <location>
        <begin position="215"/>
        <end position="233"/>
    </location>
</feature>
<evidence type="ECO:0000256" key="1">
    <source>
        <dbReference type="SAM" id="Phobius"/>
    </source>
</evidence>
<feature type="transmembrane region" description="Helical" evidence="1">
    <location>
        <begin position="481"/>
        <end position="500"/>
    </location>
</feature>
<dbReference type="Proteomes" id="UP000186465">
    <property type="component" value="Unassembled WGS sequence"/>
</dbReference>
<keyword evidence="1" id="KW-0812">Transmembrane</keyword>